<dbReference type="EMBL" id="SSOD01000019">
    <property type="protein sequence ID" value="THF56861.1"/>
    <property type="molecule type" value="Genomic_DNA"/>
</dbReference>
<dbReference type="OrthoDB" id="8527581at2"/>
<dbReference type="Proteomes" id="UP000307956">
    <property type="component" value="Unassembled WGS sequence"/>
</dbReference>
<protein>
    <submittedName>
        <fullName evidence="1">Uncharacterized protein</fullName>
    </submittedName>
</protein>
<evidence type="ECO:0000313" key="2">
    <source>
        <dbReference type="Proteomes" id="UP000307956"/>
    </source>
</evidence>
<reference evidence="1 2" key="1">
    <citation type="submission" date="2019-04" db="EMBL/GenBank/DDBJ databases">
        <title>Azoarcus rhizosphaerae sp. nov. isolated from rhizosphere of Ficus religiosa.</title>
        <authorList>
            <person name="Lin S.-Y."/>
            <person name="Hameed A."/>
            <person name="Hsu Y.-H."/>
            <person name="Young C.-C."/>
        </authorList>
    </citation>
    <scope>NUCLEOTIDE SEQUENCE [LARGE SCALE GENOMIC DNA]</scope>
    <source>
        <strain evidence="1 2">CC-YHH848</strain>
    </source>
</reference>
<dbReference type="RefSeq" id="WP_136386532.1">
    <property type="nucleotide sequence ID" value="NZ_SSOD01000019.1"/>
</dbReference>
<comment type="caution">
    <text evidence="1">The sequence shown here is derived from an EMBL/GenBank/DDBJ whole genome shotgun (WGS) entry which is preliminary data.</text>
</comment>
<accession>A0A4S4ACR5</accession>
<name>A0A4S4ACR5_9RHOO</name>
<organism evidence="1 2">
    <name type="scientific">Pseudothauera rhizosphaerae</name>
    <dbReference type="NCBI Taxonomy" id="2565932"/>
    <lineage>
        <taxon>Bacteria</taxon>
        <taxon>Pseudomonadati</taxon>
        <taxon>Pseudomonadota</taxon>
        <taxon>Betaproteobacteria</taxon>
        <taxon>Rhodocyclales</taxon>
        <taxon>Zoogloeaceae</taxon>
        <taxon>Pseudothauera</taxon>
    </lineage>
</organism>
<sequence length="94" mass="10023">MGALATREERAADGPQYTSRPELALSAVLYLMSRFPATHSAAVADAVVDHLRIVCADPRLPACVRETADKLIGDWAAYGALSDRELLPDGSLAN</sequence>
<keyword evidence="2" id="KW-1185">Reference proteome</keyword>
<gene>
    <name evidence="1" type="ORF">E6O51_18685</name>
</gene>
<evidence type="ECO:0000313" key="1">
    <source>
        <dbReference type="EMBL" id="THF56861.1"/>
    </source>
</evidence>
<proteinExistence type="predicted"/>
<dbReference type="AlphaFoldDB" id="A0A4S4ACR5"/>